<reference evidence="1" key="1">
    <citation type="submission" date="2014-09" db="EMBL/GenBank/DDBJ databases">
        <authorList>
            <person name="Magalhaes I.L.F."/>
            <person name="Oliveira U."/>
            <person name="Santos F.R."/>
            <person name="Vidigal T.H.D.A."/>
            <person name="Brescovit A.D."/>
            <person name="Santos A.J."/>
        </authorList>
    </citation>
    <scope>NUCLEOTIDE SEQUENCE</scope>
    <source>
        <tissue evidence="1">Shoot tissue taken approximately 20 cm above the soil surface</tissue>
    </source>
</reference>
<proteinExistence type="predicted"/>
<sequence>MIIHIGYFNVMLHTKDSDFFKKCFPSIILPQAAQFRFCQIKEINSIDNILIPPLQGIV</sequence>
<dbReference type="EMBL" id="GBRH01263943">
    <property type="protein sequence ID" value="JAD33952.1"/>
    <property type="molecule type" value="Transcribed_RNA"/>
</dbReference>
<reference evidence="1" key="2">
    <citation type="journal article" date="2015" name="Data Brief">
        <title>Shoot transcriptome of the giant reed, Arundo donax.</title>
        <authorList>
            <person name="Barrero R.A."/>
            <person name="Guerrero F.D."/>
            <person name="Moolhuijzen P."/>
            <person name="Goolsby J.A."/>
            <person name="Tidwell J."/>
            <person name="Bellgard S.E."/>
            <person name="Bellgard M.I."/>
        </authorList>
    </citation>
    <scope>NUCLEOTIDE SEQUENCE</scope>
    <source>
        <tissue evidence="1">Shoot tissue taken approximately 20 cm above the soil surface</tissue>
    </source>
</reference>
<protein>
    <submittedName>
        <fullName evidence="1">Uncharacterized protein</fullName>
    </submittedName>
</protein>
<name>A0A0A8ZGF8_ARUDO</name>
<evidence type="ECO:0000313" key="1">
    <source>
        <dbReference type="EMBL" id="JAD33952.1"/>
    </source>
</evidence>
<accession>A0A0A8ZGF8</accession>
<dbReference type="AlphaFoldDB" id="A0A0A8ZGF8"/>
<organism evidence="1">
    <name type="scientific">Arundo donax</name>
    <name type="common">Giant reed</name>
    <name type="synonym">Donax arundinaceus</name>
    <dbReference type="NCBI Taxonomy" id="35708"/>
    <lineage>
        <taxon>Eukaryota</taxon>
        <taxon>Viridiplantae</taxon>
        <taxon>Streptophyta</taxon>
        <taxon>Embryophyta</taxon>
        <taxon>Tracheophyta</taxon>
        <taxon>Spermatophyta</taxon>
        <taxon>Magnoliopsida</taxon>
        <taxon>Liliopsida</taxon>
        <taxon>Poales</taxon>
        <taxon>Poaceae</taxon>
        <taxon>PACMAD clade</taxon>
        <taxon>Arundinoideae</taxon>
        <taxon>Arundineae</taxon>
        <taxon>Arundo</taxon>
    </lineage>
</organism>